<protein>
    <submittedName>
        <fullName evidence="2">Uncharacterized protein</fullName>
    </submittedName>
</protein>
<feature type="compositionally biased region" description="Polar residues" evidence="1">
    <location>
        <begin position="204"/>
        <end position="225"/>
    </location>
</feature>
<dbReference type="InterPro" id="IPR004987">
    <property type="entry name" value="DUF272"/>
</dbReference>
<dbReference type="eggNOG" id="ENOG502TDES">
    <property type="taxonomic scope" value="Eukaryota"/>
</dbReference>
<proteinExistence type="predicted"/>
<keyword evidence="3" id="KW-1185">Reference proteome</keyword>
<feature type="region of interest" description="Disordered" evidence="1">
    <location>
        <begin position="204"/>
        <end position="264"/>
    </location>
</feature>
<reference evidence="3" key="1">
    <citation type="submission" date="2011-07" db="EMBL/GenBank/DDBJ databases">
        <authorList>
            <consortium name="Caenorhabditis brenneri Sequencing and Analysis Consortium"/>
            <person name="Wilson R.K."/>
        </authorList>
    </citation>
    <scope>NUCLEOTIDE SEQUENCE [LARGE SCALE GENOMIC DNA]</scope>
    <source>
        <strain evidence="3">PB2801</strain>
    </source>
</reference>
<feature type="compositionally biased region" description="Basic residues" evidence="1">
    <location>
        <begin position="237"/>
        <end position="258"/>
    </location>
</feature>
<evidence type="ECO:0000256" key="1">
    <source>
        <dbReference type="SAM" id="MobiDB-lite"/>
    </source>
</evidence>
<dbReference type="EMBL" id="GL380295">
    <property type="protein sequence ID" value="EGT52438.1"/>
    <property type="molecule type" value="Genomic_DNA"/>
</dbReference>
<dbReference type="AlphaFoldDB" id="G0PDW5"/>
<evidence type="ECO:0000313" key="2">
    <source>
        <dbReference type="EMBL" id="EGT52438.1"/>
    </source>
</evidence>
<name>G0PDW5_CAEBE</name>
<dbReference type="Pfam" id="PF03312">
    <property type="entry name" value="DUF272"/>
    <property type="match status" value="1"/>
</dbReference>
<dbReference type="HOGENOM" id="CLU_654228_0_0_1"/>
<gene>
    <name evidence="2" type="ORF">CAEBREN_10628</name>
</gene>
<dbReference type="Proteomes" id="UP000008068">
    <property type="component" value="Unassembled WGS sequence"/>
</dbReference>
<evidence type="ECO:0000313" key="3">
    <source>
        <dbReference type="Proteomes" id="UP000008068"/>
    </source>
</evidence>
<organism evidence="3">
    <name type="scientific">Caenorhabditis brenneri</name>
    <name type="common">Nematode worm</name>
    <dbReference type="NCBI Taxonomy" id="135651"/>
    <lineage>
        <taxon>Eukaryota</taxon>
        <taxon>Metazoa</taxon>
        <taxon>Ecdysozoa</taxon>
        <taxon>Nematoda</taxon>
        <taxon>Chromadorea</taxon>
        <taxon>Rhabditida</taxon>
        <taxon>Rhabditina</taxon>
        <taxon>Rhabditomorpha</taxon>
        <taxon>Rhabditoidea</taxon>
        <taxon>Rhabditidae</taxon>
        <taxon>Peloderinae</taxon>
        <taxon>Caenorhabditis</taxon>
    </lineage>
</organism>
<dbReference type="InParanoid" id="G0PDW5"/>
<sequence length="420" mass="48329">MLEKVESVQEPPRKNVIGIVVSHHLGTTYVWCKERPVAHDVTLKRSSDGRILPVGTWITFTVENSIFEVAFSGASQSNGFVPKYEIEEYDIMENPIHPTELTGMNQSTVNIRLEGYIEQNLNVEDIWHPFVGLIINESFKFPVSGTYIFTVFRAKPKENPPRSVWFLKNPQLVSQPPTTVPSQPVRQETTLERQLKYMSMDNLSAGVTNQPSTSNQAAASRSSRPVHQDVVPPTPAPRRHRSQSRRNRSASRRRRSASRPREPPVKKIAMIYKIKNYGRNEDIYCWLFDDNEQGQLKLDVPAEEHKLKLGSVFSADFFLKGKVWICEDGDSVEPNNDSFYKYETRVNGLQGIDIHVYASTLKNAMAVGNKYPIIDHHHHFGNIIDNFGRLQYHERVKYHMWIRRVSLDGKFEWVVIEQII</sequence>
<accession>G0PDW5</accession>